<dbReference type="Proteomes" id="UP000663845">
    <property type="component" value="Unassembled WGS sequence"/>
</dbReference>
<keyword evidence="6" id="KW-0788">Thiol protease</keyword>
<feature type="domain" description="G-protein coupled receptors family 1 profile" evidence="10">
    <location>
        <begin position="33"/>
        <end position="291"/>
    </location>
</feature>
<comment type="similarity">
    <text evidence="2">Belongs to the peptidase C1 family.</text>
</comment>
<feature type="transmembrane region" description="Helical" evidence="9">
    <location>
        <begin position="239"/>
        <end position="262"/>
    </location>
</feature>
<dbReference type="InterPro" id="IPR013128">
    <property type="entry name" value="Peptidase_C1A"/>
</dbReference>
<comment type="subcellular location">
    <subcellularLocation>
        <location evidence="1">Membrane</location>
    </subcellularLocation>
</comment>
<dbReference type="SUPFAM" id="SSF54001">
    <property type="entry name" value="Cysteine proteinases"/>
    <property type="match status" value="1"/>
</dbReference>
<dbReference type="Pfam" id="PF08246">
    <property type="entry name" value="Inhibitor_I29"/>
    <property type="match status" value="1"/>
</dbReference>
<evidence type="ECO:0000313" key="11">
    <source>
        <dbReference type="EMBL" id="CAF1469183.1"/>
    </source>
</evidence>
<dbReference type="CDD" id="cd02248">
    <property type="entry name" value="Peptidase_C1A"/>
    <property type="match status" value="1"/>
</dbReference>
<dbReference type="InterPro" id="IPR017452">
    <property type="entry name" value="GPCR_Rhodpsn_7TM"/>
</dbReference>
<organism evidence="11 12">
    <name type="scientific">Adineta steineri</name>
    <dbReference type="NCBI Taxonomy" id="433720"/>
    <lineage>
        <taxon>Eukaryota</taxon>
        <taxon>Metazoa</taxon>
        <taxon>Spiralia</taxon>
        <taxon>Gnathifera</taxon>
        <taxon>Rotifera</taxon>
        <taxon>Eurotatoria</taxon>
        <taxon>Bdelloidea</taxon>
        <taxon>Adinetida</taxon>
        <taxon>Adinetidae</taxon>
        <taxon>Adineta</taxon>
    </lineage>
</organism>
<dbReference type="PROSITE" id="PS50262">
    <property type="entry name" value="G_PROTEIN_RECEP_F1_2"/>
    <property type="match status" value="1"/>
</dbReference>
<feature type="transmembrane region" description="Helical" evidence="9">
    <location>
        <begin position="133"/>
        <end position="160"/>
    </location>
</feature>
<name>A0A815QWA2_9BILA</name>
<evidence type="ECO:0000256" key="2">
    <source>
        <dbReference type="ARBA" id="ARBA00008455"/>
    </source>
</evidence>
<comment type="caution">
    <text evidence="11">The sequence shown here is derived from an EMBL/GenBank/DDBJ whole genome shotgun (WGS) entry which is preliminary data.</text>
</comment>
<proteinExistence type="inferred from homology"/>
<dbReference type="Gene3D" id="3.90.70.10">
    <property type="entry name" value="Cysteine proteinases"/>
    <property type="match status" value="1"/>
</dbReference>
<dbReference type="GO" id="GO:0008234">
    <property type="term" value="F:cysteine-type peptidase activity"/>
    <property type="evidence" value="ECO:0007669"/>
    <property type="project" value="UniProtKB-KW"/>
</dbReference>
<evidence type="ECO:0000256" key="9">
    <source>
        <dbReference type="SAM" id="Phobius"/>
    </source>
</evidence>
<evidence type="ECO:0000256" key="7">
    <source>
        <dbReference type="ARBA" id="ARBA00022989"/>
    </source>
</evidence>
<dbReference type="Pfam" id="PF00112">
    <property type="entry name" value="Peptidase_C1"/>
    <property type="match status" value="1"/>
</dbReference>
<evidence type="ECO:0000313" key="12">
    <source>
        <dbReference type="Proteomes" id="UP000663845"/>
    </source>
</evidence>
<evidence type="ECO:0000256" key="6">
    <source>
        <dbReference type="ARBA" id="ARBA00022807"/>
    </source>
</evidence>
<gene>
    <name evidence="11" type="ORF">JYZ213_LOCUS41708</name>
</gene>
<dbReference type="EMBL" id="CAJNOG010001761">
    <property type="protein sequence ID" value="CAF1469183.1"/>
    <property type="molecule type" value="Genomic_DNA"/>
</dbReference>
<keyword evidence="7 9" id="KW-1133">Transmembrane helix</keyword>
<keyword evidence="3" id="KW-0645">Protease</keyword>
<dbReference type="InterPro" id="IPR038765">
    <property type="entry name" value="Papain-like_cys_pep_sf"/>
</dbReference>
<protein>
    <recommendedName>
        <fullName evidence="10">G-protein coupled receptors family 1 profile domain-containing protein</fullName>
    </recommendedName>
</protein>
<dbReference type="InterPro" id="IPR000668">
    <property type="entry name" value="Peptidase_C1A_C"/>
</dbReference>
<evidence type="ECO:0000256" key="3">
    <source>
        <dbReference type="ARBA" id="ARBA00022670"/>
    </source>
</evidence>
<evidence type="ECO:0000256" key="4">
    <source>
        <dbReference type="ARBA" id="ARBA00022692"/>
    </source>
</evidence>
<dbReference type="InterPro" id="IPR039417">
    <property type="entry name" value="Peptidase_C1A_papain-like"/>
</dbReference>
<dbReference type="GO" id="GO:0016020">
    <property type="term" value="C:membrane"/>
    <property type="evidence" value="ECO:0007669"/>
    <property type="project" value="UniProtKB-SubCell"/>
</dbReference>
<dbReference type="SMART" id="SM00848">
    <property type="entry name" value="Inhibitor_I29"/>
    <property type="match status" value="1"/>
</dbReference>
<feature type="transmembrane region" description="Helical" evidence="9">
    <location>
        <begin position="53"/>
        <end position="81"/>
    </location>
</feature>
<evidence type="ECO:0000256" key="5">
    <source>
        <dbReference type="ARBA" id="ARBA00022801"/>
    </source>
</evidence>
<dbReference type="AlphaFoldDB" id="A0A815QWA2"/>
<reference evidence="11" key="1">
    <citation type="submission" date="2021-02" db="EMBL/GenBank/DDBJ databases">
        <authorList>
            <person name="Nowell W R."/>
        </authorList>
    </citation>
    <scope>NUCLEOTIDE SEQUENCE</scope>
</reference>
<dbReference type="SUPFAM" id="SSF81321">
    <property type="entry name" value="Family A G protein-coupled receptor-like"/>
    <property type="match status" value="1"/>
</dbReference>
<accession>A0A815QWA2</accession>
<feature type="transmembrane region" description="Helical" evidence="9">
    <location>
        <begin position="20"/>
        <end position="41"/>
    </location>
</feature>
<dbReference type="Gene3D" id="1.20.1070.10">
    <property type="entry name" value="Rhodopsin 7-helix transmembrane proteins"/>
    <property type="match status" value="1"/>
</dbReference>
<dbReference type="InterPro" id="IPR013201">
    <property type="entry name" value="Prot_inhib_I29"/>
</dbReference>
<sequence>MSSEMDYIQSLASAQTYLFQFGGAFLICIGSIGCILNLIIFSKKNLRKNPCSVYFIAYNIVNLFQICVALSQTMLLYGYSISTTSWSNSFCRFTYFSGYVVDVLSSFYLILASIDRMLCTSRNARIRRHSNHLVAYTCIIVGTICCMLFHTPALILVNIIEIIPNYYVCYSDSDGYLAFTNYYLLTKVILIPTLMIIFEICTIKNIQSSHRARVIPMSITAGNALNHGRSKDRQLIRILLINITVYIIFNIMTPVVSLYQQIVQYQSISLAQSQMNSFLTNMKTAVFLVVLSCAVALDVTLNQHWNLWKKTNNKNYSDVEEHIRRNIWESNLKKVQAHNYEADLGIHTFWLGMNQFADLTEIEFSKMMNGDNAKILNQKNNAQYEFTRNPTVKLPDTVDWRDKGYVNPVTDQGQCTSDWALAATGSLEGQHFNATGKLVVLSIQNLIDCSGKQGNMGCIGGEPIQAYEYIKENNGIDTEDAYPYEGDSNRCRFKAEGVGATVTGSTAIKSKDEEALQEAVANIGPIAVAIDSSHTSFQLYKQGVYHEIFCSQIHLDRGLLAVGYGTDSGKDYWLVRNSMGVKWGEQGYIRMTRNKRNECGIATSASYPLVPKM</sequence>
<keyword evidence="5" id="KW-0378">Hydrolase</keyword>
<dbReference type="SMART" id="SM00645">
    <property type="entry name" value="Pept_C1"/>
    <property type="match status" value="1"/>
</dbReference>
<keyword evidence="8 9" id="KW-0472">Membrane</keyword>
<dbReference type="FunFam" id="3.90.70.10:FF:000006">
    <property type="entry name" value="Cathepsin S"/>
    <property type="match status" value="1"/>
</dbReference>
<feature type="transmembrane region" description="Helical" evidence="9">
    <location>
        <begin position="180"/>
        <end position="203"/>
    </location>
</feature>
<evidence type="ECO:0000256" key="8">
    <source>
        <dbReference type="ARBA" id="ARBA00023136"/>
    </source>
</evidence>
<feature type="transmembrane region" description="Helical" evidence="9">
    <location>
        <begin position="93"/>
        <end position="112"/>
    </location>
</feature>
<evidence type="ECO:0000256" key="1">
    <source>
        <dbReference type="ARBA" id="ARBA00004370"/>
    </source>
</evidence>
<keyword evidence="4 9" id="KW-0812">Transmembrane</keyword>
<dbReference type="GO" id="GO:0006508">
    <property type="term" value="P:proteolysis"/>
    <property type="evidence" value="ECO:0007669"/>
    <property type="project" value="UniProtKB-KW"/>
</dbReference>
<dbReference type="PANTHER" id="PTHR12411">
    <property type="entry name" value="CYSTEINE PROTEASE FAMILY C1-RELATED"/>
    <property type="match status" value="1"/>
</dbReference>
<evidence type="ECO:0000259" key="10">
    <source>
        <dbReference type="PROSITE" id="PS50262"/>
    </source>
</evidence>